<organism evidence="1 2">
    <name type="scientific">Diversispora eburnea</name>
    <dbReference type="NCBI Taxonomy" id="1213867"/>
    <lineage>
        <taxon>Eukaryota</taxon>
        <taxon>Fungi</taxon>
        <taxon>Fungi incertae sedis</taxon>
        <taxon>Mucoromycota</taxon>
        <taxon>Glomeromycotina</taxon>
        <taxon>Glomeromycetes</taxon>
        <taxon>Diversisporales</taxon>
        <taxon>Diversisporaceae</taxon>
        <taxon>Diversispora</taxon>
    </lineage>
</organism>
<accession>A0A9N9A1X7</accession>
<evidence type="ECO:0000313" key="1">
    <source>
        <dbReference type="EMBL" id="CAG8514766.1"/>
    </source>
</evidence>
<dbReference type="OrthoDB" id="2416592at2759"/>
<comment type="caution">
    <text evidence="1">The sequence shown here is derived from an EMBL/GenBank/DDBJ whole genome shotgun (WGS) entry which is preliminary data.</text>
</comment>
<dbReference type="PANTHER" id="PTHR15907">
    <property type="entry name" value="DUF614 FAMILY PROTEIN-RELATED"/>
    <property type="match status" value="1"/>
</dbReference>
<dbReference type="Pfam" id="PF04749">
    <property type="entry name" value="PLAC8"/>
    <property type="match status" value="1"/>
</dbReference>
<name>A0A9N9A1X7_9GLOM</name>
<sequence length="118" mass="13001">MAYQPTTQMTQVTQMNTPAGTIAIGAPRPWKHAIVTWYFPCITYGQNKTQLEPSASCFWNGLIYCVLDGMLLCWIPAAENRGAIRARYNIEGSGCGDCMAHFCCACCALVQEARELKG</sequence>
<keyword evidence="2" id="KW-1185">Reference proteome</keyword>
<dbReference type="InterPro" id="IPR006461">
    <property type="entry name" value="PLAC_motif_containing"/>
</dbReference>
<dbReference type="Proteomes" id="UP000789706">
    <property type="component" value="Unassembled WGS sequence"/>
</dbReference>
<evidence type="ECO:0000313" key="2">
    <source>
        <dbReference type="Proteomes" id="UP000789706"/>
    </source>
</evidence>
<gene>
    <name evidence="1" type="ORF">DEBURN_LOCUS5360</name>
</gene>
<dbReference type="EMBL" id="CAJVPK010000472">
    <property type="protein sequence ID" value="CAG8514766.1"/>
    <property type="molecule type" value="Genomic_DNA"/>
</dbReference>
<dbReference type="NCBIfam" id="TIGR01571">
    <property type="entry name" value="A_thal_Cys_rich"/>
    <property type="match status" value="1"/>
</dbReference>
<protein>
    <submittedName>
        <fullName evidence="1">9299_t:CDS:1</fullName>
    </submittedName>
</protein>
<dbReference type="AlphaFoldDB" id="A0A9N9A1X7"/>
<proteinExistence type="predicted"/>
<reference evidence="1" key="1">
    <citation type="submission" date="2021-06" db="EMBL/GenBank/DDBJ databases">
        <authorList>
            <person name="Kallberg Y."/>
            <person name="Tangrot J."/>
            <person name="Rosling A."/>
        </authorList>
    </citation>
    <scope>NUCLEOTIDE SEQUENCE</scope>
    <source>
        <strain evidence="1">AZ414A</strain>
    </source>
</reference>